<proteinExistence type="predicted"/>
<reference evidence="2" key="2">
    <citation type="submission" date="2020-09" db="EMBL/GenBank/DDBJ databases">
        <authorList>
            <person name="Sun Q."/>
            <person name="Ohkuma M."/>
        </authorList>
    </citation>
    <scope>NUCLEOTIDE SEQUENCE</scope>
    <source>
        <strain evidence="2">JCM 3313</strain>
    </source>
</reference>
<sequence>MYRGRALPDDAGQAEVTTPEDVRDLVRALADPNADDAYVTHLGRPTVVLPLTGDEPVPDHVVHLAVRDGWGYFVYAGVADGYPDGFTGHPKGDPRSPGTHGSHDEYPPASGLPLPLFTEVLIRFLESAELPDAVEWVELRPVTPM</sequence>
<organism evidence="2 3">
    <name type="scientific">Saccharothrix coeruleofusca</name>
    <dbReference type="NCBI Taxonomy" id="33919"/>
    <lineage>
        <taxon>Bacteria</taxon>
        <taxon>Bacillati</taxon>
        <taxon>Actinomycetota</taxon>
        <taxon>Actinomycetes</taxon>
        <taxon>Pseudonocardiales</taxon>
        <taxon>Pseudonocardiaceae</taxon>
        <taxon>Saccharothrix</taxon>
    </lineage>
</organism>
<reference evidence="2" key="1">
    <citation type="journal article" date="2014" name="Int. J. Syst. Evol. Microbiol.">
        <title>Complete genome sequence of Corynebacterium casei LMG S-19264T (=DSM 44701T), isolated from a smear-ripened cheese.</title>
        <authorList>
            <consortium name="US DOE Joint Genome Institute (JGI-PGF)"/>
            <person name="Walter F."/>
            <person name="Albersmeier A."/>
            <person name="Kalinowski J."/>
            <person name="Ruckert C."/>
        </authorList>
    </citation>
    <scope>NUCLEOTIDE SEQUENCE</scope>
    <source>
        <strain evidence="2">JCM 3313</strain>
    </source>
</reference>
<gene>
    <name evidence="2" type="ORF">GCM10010185_34850</name>
</gene>
<dbReference type="InterPro" id="IPR025680">
    <property type="entry name" value="DddI"/>
</dbReference>
<name>A0A918ANA1_9PSEU</name>
<feature type="region of interest" description="Disordered" evidence="1">
    <location>
        <begin position="86"/>
        <end position="109"/>
    </location>
</feature>
<dbReference type="AlphaFoldDB" id="A0A918ANA1"/>
<evidence type="ECO:0000313" key="3">
    <source>
        <dbReference type="Proteomes" id="UP000639606"/>
    </source>
</evidence>
<dbReference type="EMBL" id="BMRG01000006">
    <property type="protein sequence ID" value="GGP59547.1"/>
    <property type="molecule type" value="Genomic_DNA"/>
</dbReference>
<evidence type="ECO:0000313" key="2">
    <source>
        <dbReference type="EMBL" id="GGP59547.1"/>
    </source>
</evidence>
<keyword evidence="3" id="KW-1185">Reference proteome</keyword>
<dbReference type="Pfam" id="PF14430">
    <property type="entry name" value="Imm1"/>
    <property type="match status" value="1"/>
</dbReference>
<dbReference type="RefSeq" id="WP_189224330.1">
    <property type="nucleotide sequence ID" value="NZ_BMRG01000006.1"/>
</dbReference>
<protein>
    <recommendedName>
        <fullName evidence="4">Immunity protein Imm1</fullName>
    </recommendedName>
</protein>
<accession>A0A918ANA1</accession>
<comment type="caution">
    <text evidence="2">The sequence shown here is derived from an EMBL/GenBank/DDBJ whole genome shotgun (WGS) entry which is preliminary data.</text>
</comment>
<evidence type="ECO:0008006" key="4">
    <source>
        <dbReference type="Google" id="ProtNLM"/>
    </source>
</evidence>
<evidence type="ECO:0000256" key="1">
    <source>
        <dbReference type="SAM" id="MobiDB-lite"/>
    </source>
</evidence>
<dbReference type="Proteomes" id="UP000639606">
    <property type="component" value="Unassembled WGS sequence"/>
</dbReference>